<evidence type="ECO:0000256" key="1">
    <source>
        <dbReference type="ARBA" id="ARBA00004874"/>
    </source>
</evidence>
<evidence type="ECO:0000256" key="6">
    <source>
        <dbReference type="ARBA" id="ARBA00023126"/>
    </source>
</evidence>
<dbReference type="Pfam" id="PF00393">
    <property type="entry name" value="6PGD"/>
    <property type="match status" value="1"/>
</dbReference>
<protein>
    <recommendedName>
        <fullName evidence="3">phosphogluconate dehydrogenase (NADP(+)-dependent, decarboxylating)</fullName>
        <ecNumber evidence="3">1.1.1.44</ecNumber>
    </recommendedName>
</protein>
<evidence type="ECO:0000259" key="8">
    <source>
        <dbReference type="Pfam" id="PF00393"/>
    </source>
</evidence>
<evidence type="ECO:0000256" key="3">
    <source>
        <dbReference type="ARBA" id="ARBA00013011"/>
    </source>
</evidence>
<dbReference type="GO" id="GO:0019521">
    <property type="term" value="P:D-gluconate metabolic process"/>
    <property type="evidence" value="ECO:0007669"/>
    <property type="project" value="UniProtKB-KW"/>
</dbReference>
<dbReference type="ExpressionAtlas" id="A5BFV6">
    <property type="expression patterns" value="baseline and differential"/>
</dbReference>
<dbReference type="InterPro" id="IPR006183">
    <property type="entry name" value="Pgluconate_DH"/>
</dbReference>
<evidence type="ECO:0000313" key="9">
    <source>
        <dbReference type="EMBL" id="CAN61327.1"/>
    </source>
</evidence>
<keyword evidence="6" id="KW-0570">Pentose shunt</keyword>
<dbReference type="PANTHER" id="PTHR11811">
    <property type="entry name" value="6-PHOSPHOGLUCONATE DEHYDROGENASE"/>
    <property type="match status" value="1"/>
</dbReference>
<evidence type="ECO:0000256" key="7">
    <source>
        <dbReference type="SAM" id="MobiDB-lite"/>
    </source>
</evidence>
<proteinExistence type="inferred from homology"/>
<evidence type="ECO:0000256" key="5">
    <source>
        <dbReference type="ARBA" id="ARBA00023064"/>
    </source>
</evidence>
<keyword evidence="5" id="KW-0311">Gluconate utilization</keyword>
<dbReference type="InterPro" id="IPR006114">
    <property type="entry name" value="6PGDH_C"/>
</dbReference>
<dbReference type="InterPro" id="IPR008927">
    <property type="entry name" value="6-PGluconate_DH-like_C_sf"/>
</dbReference>
<dbReference type="Gene3D" id="1.10.1040.10">
    <property type="entry name" value="N-(1-d-carboxylethyl)-l-norvaline Dehydrogenase, domain 2"/>
    <property type="match status" value="1"/>
</dbReference>
<sequence length="304" mass="33372">MGESLIAHDAHFRAEDQMYLDGGDDGDEEGARHGPSLMPGGSSKTHRYIEDILLERAAQVSDNSSGVTYIGRGGSGIFIKMVYDALRPVGKLSHEDLCDVFSEWDRGELLSFLVRITADIFGIEDDEEVLTETSEDNVEFIGEDYTVELTDGGEGHSSSFLDVGLVNDLTREIVTAAGVLLAVRSINGDSLAVINTSQPPSDSLLSVTREDHQKGEDGSCNHQLQGGISFAPQVHVPWQRKIYPRLRIYERVSKGTSEILELAFCKIFQTRAHPEYSHKSKGKSTVASSMMWFSDQLTCTPGDP</sequence>
<dbReference type="InterPro" id="IPR013328">
    <property type="entry name" value="6PGD_dom2"/>
</dbReference>
<keyword evidence="4" id="KW-0560">Oxidoreductase</keyword>
<dbReference type="AlphaFoldDB" id="A5BFV6"/>
<dbReference type="Gene3D" id="3.40.50.720">
    <property type="entry name" value="NAD(P)-binding Rossmann-like Domain"/>
    <property type="match status" value="1"/>
</dbReference>
<evidence type="ECO:0000256" key="2">
    <source>
        <dbReference type="ARBA" id="ARBA00008419"/>
    </source>
</evidence>
<reference evidence="9" key="1">
    <citation type="journal article" date="2007" name="PLoS ONE">
        <title>The first genome sequence of an elite grapevine cultivar (Pinot noir Vitis vinifera L.): coping with a highly heterozygous genome.</title>
        <authorList>
            <person name="Velasco R."/>
            <person name="Zharkikh A."/>
            <person name="Troggio M."/>
            <person name="Cartwright D.A."/>
            <person name="Cestaro A."/>
            <person name="Pruss D."/>
            <person name="Pindo M."/>
            <person name="FitzGerald L.M."/>
            <person name="Vezzulli S."/>
            <person name="Reid J."/>
            <person name="Malacarne G."/>
            <person name="Iliev D."/>
            <person name="Coppola G."/>
            <person name="Wardell B."/>
            <person name="Micheletti D."/>
            <person name="Macalma T."/>
            <person name="Facci M."/>
            <person name="Mitchell J.T."/>
            <person name="Perazzolli M."/>
            <person name="Eldredge G."/>
            <person name="Gatto P."/>
            <person name="Oyzerski R."/>
            <person name="Moretto M."/>
            <person name="Gutin N."/>
            <person name="Stefanini M."/>
            <person name="Chen Y."/>
            <person name="Segala C."/>
            <person name="Davenport C."/>
            <person name="Dematte L."/>
            <person name="Mraz A."/>
            <person name="Battilana J."/>
            <person name="Stormo K."/>
            <person name="Costa F."/>
            <person name="Tao Q."/>
            <person name="Si-Ammour A."/>
            <person name="Harkins T."/>
            <person name="Lackey A."/>
            <person name="Perbost C."/>
            <person name="Taillon B."/>
            <person name="Stella A."/>
            <person name="Solovyev V."/>
            <person name="Fawcett J.A."/>
            <person name="Sterck L."/>
            <person name="Vandepoele K."/>
            <person name="Grando S.M."/>
            <person name="Toppo S."/>
            <person name="Moser C."/>
            <person name="Lanchbury J."/>
            <person name="Bogden R."/>
            <person name="Skolnick M."/>
            <person name="Sgaramella V."/>
            <person name="Bhatnagar S.K."/>
            <person name="Fontana P."/>
            <person name="Gutin A."/>
            <person name="Van de Peer Y."/>
            <person name="Salamini F."/>
            <person name="Viola R."/>
        </authorList>
    </citation>
    <scope>NUCLEOTIDE SEQUENCE</scope>
</reference>
<dbReference type="SUPFAM" id="SSF48179">
    <property type="entry name" value="6-phosphogluconate dehydrogenase C-terminal domain-like"/>
    <property type="match status" value="1"/>
</dbReference>
<dbReference type="GO" id="GO:0004616">
    <property type="term" value="F:phosphogluconate dehydrogenase (decarboxylating) activity"/>
    <property type="evidence" value="ECO:0007669"/>
    <property type="project" value="UniProtKB-EC"/>
</dbReference>
<organism evidence="9">
    <name type="scientific">Vitis vinifera</name>
    <name type="common">Grape</name>
    <dbReference type="NCBI Taxonomy" id="29760"/>
    <lineage>
        <taxon>Eukaryota</taxon>
        <taxon>Viridiplantae</taxon>
        <taxon>Streptophyta</taxon>
        <taxon>Embryophyta</taxon>
        <taxon>Tracheophyta</taxon>
        <taxon>Spermatophyta</taxon>
        <taxon>Magnoliopsida</taxon>
        <taxon>eudicotyledons</taxon>
        <taxon>Gunneridae</taxon>
        <taxon>Pentapetalae</taxon>
        <taxon>rosids</taxon>
        <taxon>Vitales</taxon>
        <taxon>Vitaceae</taxon>
        <taxon>Viteae</taxon>
        <taxon>Vitis</taxon>
    </lineage>
</organism>
<name>A5BFV6_VITVI</name>
<evidence type="ECO:0000256" key="4">
    <source>
        <dbReference type="ARBA" id="ARBA00023002"/>
    </source>
</evidence>
<dbReference type="UniPathway" id="UPA00115">
    <property type="reaction ID" value="UER00410"/>
</dbReference>
<feature type="domain" description="6-phosphogluconate dehydrogenase C-terminal" evidence="8">
    <location>
        <begin position="79"/>
        <end position="133"/>
    </location>
</feature>
<accession>A5BFV6</accession>
<gene>
    <name evidence="9" type="ORF">VITISV_037023</name>
</gene>
<dbReference type="GO" id="GO:0006098">
    <property type="term" value="P:pentose-phosphate shunt"/>
    <property type="evidence" value="ECO:0007669"/>
    <property type="project" value="UniProtKB-UniPathway"/>
</dbReference>
<comment type="similarity">
    <text evidence="2">Belongs to the 6-phosphogluconate dehydrogenase family.</text>
</comment>
<dbReference type="EMBL" id="AM458103">
    <property type="protein sequence ID" value="CAN61327.1"/>
    <property type="molecule type" value="Genomic_DNA"/>
</dbReference>
<feature type="region of interest" description="Disordered" evidence="7">
    <location>
        <begin position="18"/>
        <end position="43"/>
    </location>
</feature>
<comment type="pathway">
    <text evidence="1">Carbohydrate degradation; pentose phosphate pathway; D-ribulose 5-phosphate from D-glucose 6-phosphate (oxidative stage): step 3/3.</text>
</comment>
<dbReference type="EC" id="1.1.1.44" evidence="3"/>